<dbReference type="PROSITE" id="PS51257">
    <property type="entry name" value="PROKAR_LIPOPROTEIN"/>
    <property type="match status" value="1"/>
</dbReference>
<dbReference type="RefSeq" id="WP_160839205.1">
    <property type="nucleotide sequence ID" value="NZ_WMET01000005.1"/>
</dbReference>
<gene>
    <name evidence="2" type="ORF">GLW04_16320</name>
</gene>
<sequence>MKNITALWLIILTGALLTACSGTSEPPDGFMTMNKEVTEMAKGTYEWTKEGVFSESQVTADAGTPYEIADNVEAAPSGGDKTAVITFSSGKTPELSAFIWDDEGRQEELPIENEQVTLPDSEGRYTIEVFAEWENGTGSYTLPVMIP</sequence>
<evidence type="ECO:0000313" key="3">
    <source>
        <dbReference type="Proteomes" id="UP000460949"/>
    </source>
</evidence>
<feature type="signal peptide" evidence="1">
    <location>
        <begin position="1"/>
        <end position="24"/>
    </location>
</feature>
<reference evidence="2 3" key="1">
    <citation type="submission" date="2019-11" db="EMBL/GenBank/DDBJ databases">
        <title>Genome sequences of 17 halophilic strains isolated from different environments.</title>
        <authorList>
            <person name="Furrow R.E."/>
        </authorList>
    </citation>
    <scope>NUCLEOTIDE SEQUENCE [LARGE SCALE GENOMIC DNA]</scope>
    <source>
        <strain evidence="2 3">22511_23_Filter</strain>
    </source>
</reference>
<evidence type="ECO:0000313" key="2">
    <source>
        <dbReference type="EMBL" id="MYL21470.1"/>
    </source>
</evidence>
<keyword evidence="1" id="KW-0732">Signal</keyword>
<dbReference type="EMBL" id="WMET01000005">
    <property type="protein sequence ID" value="MYL21470.1"/>
    <property type="molecule type" value="Genomic_DNA"/>
</dbReference>
<dbReference type="Proteomes" id="UP000460949">
    <property type="component" value="Unassembled WGS sequence"/>
</dbReference>
<dbReference type="AlphaFoldDB" id="A0A845DVE7"/>
<feature type="chain" id="PRO_5039685984" evidence="1">
    <location>
        <begin position="25"/>
        <end position="147"/>
    </location>
</feature>
<name>A0A845DVE7_9BACI</name>
<protein>
    <submittedName>
        <fullName evidence="2">Uncharacterized protein</fullName>
    </submittedName>
</protein>
<accession>A0A845DVE7</accession>
<proteinExistence type="predicted"/>
<organism evidence="2 3">
    <name type="scientific">Halobacillus litoralis</name>
    <dbReference type="NCBI Taxonomy" id="45668"/>
    <lineage>
        <taxon>Bacteria</taxon>
        <taxon>Bacillati</taxon>
        <taxon>Bacillota</taxon>
        <taxon>Bacilli</taxon>
        <taxon>Bacillales</taxon>
        <taxon>Bacillaceae</taxon>
        <taxon>Halobacillus</taxon>
    </lineage>
</organism>
<comment type="caution">
    <text evidence="2">The sequence shown here is derived from an EMBL/GenBank/DDBJ whole genome shotgun (WGS) entry which is preliminary data.</text>
</comment>
<evidence type="ECO:0000256" key="1">
    <source>
        <dbReference type="SAM" id="SignalP"/>
    </source>
</evidence>